<dbReference type="EMBL" id="BAAARJ010000010">
    <property type="protein sequence ID" value="GAA2617452.1"/>
    <property type="molecule type" value="Genomic_DNA"/>
</dbReference>
<evidence type="ECO:0000256" key="1">
    <source>
        <dbReference type="SAM" id="MobiDB-lite"/>
    </source>
</evidence>
<evidence type="ECO:0000313" key="2">
    <source>
        <dbReference type="EMBL" id="GAA2617452.1"/>
    </source>
</evidence>
<protein>
    <submittedName>
        <fullName evidence="2">Uncharacterized protein</fullName>
    </submittedName>
</protein>
<dbReference type="Proteomes" id="UP001501447">
    <property type="component" value="Unassembled WGS sequence"/>
</dbReference>
<dbReference type="SUPFAM" id="SSF81853">
    <property type="entry name" value="Family 10 polysaccharide lyase"/>
    <property type="match status" value="1"/>
</dbReference>
<name>A0ABN3Q5Q8_9ACTN</name>
<feature type="region of interest" description="Disordered" evidence="1">
    <location>
        <begin position="317"/>
        <end position="356"/>
    </location>
</feature>
<organism evidence="2 3">
    <name type="scientific">Streptomyces axinellae</name>
    <dbReference type="NCBI Taxonomy" id="552788"/>
    <lineage>
        <taxon>Bacteria</taxon>
        <taxon>Bacillati</taxon>
        <taxon>Actinomycetota</taxon>
        <taxon>Actinomycetes</taxon>
        <taxon>Kitasatosporales</taxon>
        <taxon>Streptomycetaceae</taxon>
        <taxon>Streptomyces</taxon>
    </lineage>
</organism>
<reference evidence="2 3" key="1">
    <citation type="journal article" date="2019" name="Int. J. Syst. Evol. Microbiol.">
        <title>The Global Catalogue of Microorganisms (GCM) 10K type strain sequencing project: providing services to taxonomists for standard genome sequencing and annotation.</title>
        <authorList>
            <consortium name="The Broad Institute Genomics Platform"/>
            <consortium name="The Broad Institute Genome Sequencing Center for Infectious Disease"/>
            <person name="Wu L."/>
            <person name="Ma J."/>
        </authorList>
    </citation>
    <scope>NUCLEOTIDE SEQUENCE [LARGE SCALE GENOMIC DNA]</scope>
    <source>
        <strain evidence="2 3">JCM 16373</strain>
    </source>
</reference>
<evidence type="ECO:0000313" key="3">
    <source>
        <dbReference type="Proteomes" id="UP001501447"/>
    </source>
</evidence>
<dbReference type="Gene3D" id="1.50.10.20">
    <property type="match status" value="1"/>
</dbReference>
<comment type="caution">
    <text evidence="2">The sequence shown here is derived from an EMBL/GenBank/DDBJ whole genome shotgun (WGS) entry which is preliminary data.</text>
</comment>
<dbReference type="RefSeq" id="WP_344566856.1">
    <property type="nucleotide sequence ID" value="NZ_BAAARJ010000010.1"/>
</dbReference>
<proteinExistence type="predicted"/>
<keyword evidence="3" id="KW-1185">Reference proteome</keyword>
<sequence length="356" mass="39283">MPWPEHLPPWLPAGVRHGMEDGDYTGHVTFSDDVLGENVKFLLMCVSTPGRTDLIQPVRRAMACLRRTQQPGPQAGWGLQHLARAARGRPAGAPAGARSYEPRALATHTTQTNIHQLFAYFRLTGDHAFLRRVPEAVAWLESCPLTGRQKAENPLLASRTHPTFVELGSNRARFVHRFGSHIRKGAYYHDYDHHDTLSHYSGGRSVDTAALRRTYDSLMAMTPAEVADLESRSPLTAKGRIPLPRYFTFRDLALDDLFRGATVPLPEVSDEQAAGLIAGLGTRDHWLSPIDAVTDPYRGPAPAAPYNGKAYMSRHVGDLYDTSPYDPRAPPEGPRTSRASGPRGSPPPRSPPTWHA</sequence>
<gene>
    <name evidence="2" type="ORF">GCM10009863_34190</name>
</gene>
<feature type="compositionally biased region" description="Low complexity" evidence="1">
    <location>
        <begin position="334"/>
        <end position="343"/>
    </location>
</feature>
<feature type="compositionally biased region" description="Pro residues" evidence="1">
    <location>
        <begin position="344"/>
        <end position="356"/>
    </location>
</feature>
<accession>A0ABN3Q5Q8</accession>